<organism evidence="1 2">
    <name type="scientific">Scutellospora calospora</name>
    <dbReference type="NCBI Taxonomy" id="85575"/>
    <lineage>
        <taxon>Eukaryota</taxon>
        <taxon>Fungi</taxon>
        <taxon>Fungi incertae sedis</taxon>
        <taxon>Mucoromycota</taxon>
        <taxon>Glomeromycotina</taxon>
        <taxon>Glomeromycetes</taxon>
        <taxon>Diversisporales</taxon>
        <taxon>Gigasporaceae</taxon>
        <taxon>Scutellospora</taxon>
    </lineage>
</organism>
<proteinExistence type="predicted"/>
<gene>
    <name evidence="1" type="ORF">SCALOS_LOCUS10183</name>
</gene>
<evidence type="ECO:0000313" key="1">
    <source>
        <dbReference type="EMBL" id="CAG8692414.1"/>
    </source>
</evidence>
<keyword evidence="2" id="KW-1185">Reference proteome</keyword>
<dbReference type="EMBL" id="CAJVPM010036312">
    <property type="protein sequence ID" value="CAG8692414.1"/>
    <property type="molecule type" value="Genomic_DNA"/>
</dbReference>
<feature type="non-terminal residue" evidence="1">
    <location>
        <position position="1"/>
    </location>
</feature>
<protein>
    <submittedName>
        <fullName evidence="1">7991_t:CDS:1</fullName>
    </submittedName>
</protein>
<reference evidence="1" key="1">
    <citation type="submission" date="2021-06" db="EMBL/GenBank/DDBJ databases">
        <authorList>
            <person name="Kallberg Y."/>
            <person name="Tangrot J."/>
            <person name="Rosling A."/>
        </authorList>
    </citation>
    <scope>NUCLEOTIDE SEQUENCE</scope>
    <source>
        <strain evidence="1">AU212A</strain>
    </source>
</reference>
<accession>A0ACA9P7A9</accession>
<sequence>KPTEKNERTYLNTTKNPPKKSAKIRRKNLLKSVKKSTEEPIGNAKKHQNSIKEPAEISEKKYQLLRRNRLKT</sequence>
<comment type="caution">
    <text evidence="1">The sequence shown here is derived from an EMBL/GenBank/DDBJ whole genome shotgun (WGS) entry which is preliminary data.</text>
</comment>
<evidence type="ECO:0000313" key="2">
    <source>
        <dbReference type="Proteomes" id="UP000789860"/>
    </source>
</evidence>
<name>A0ACA9P7A9_9GLOM</name>
<dbReference type="Proteomes" id="UP000789860">
    <property type="component" value="Unassembled WGS sequence"/>
</dbReference>